<evidence type="ECO:0000313" key="1">
    <source>
        <dbReference type="EMBL" id="CEG11308.1"/>
    </source>
</evidence>
<organism evidence="1">
    <name type="scientific">groundwater metagenome</name>
    <dbReference type="NCBI Taxonomy" id="717931"/>
    <lineage>
        <taxon>unclassified sequences</taxon>
        <taxon>metagenomes</taxon>
        <taxon>ecological metagenomes</taxon>
    </lineage>
</organism>
<reference evidence="1" key="1">
    <citation type="submission" date="2014-09" db="EMBL/GenBank/DDBJ databases">
        <authorList>
            <person name="Probst J Alexander"/>
        </authorList>
    </citation>
    <scope>NUCLEOTIDE SEQUENCE</scope>
</reference>
<dbReference type="InterPro" id="IPR021109">
    <property type="entry name" value="Peptidase_aspartic_dom_sf"/>
</dbReference>
<sequence length="124" mass="14152">MGFIKEFVEIVGTKKGKNLQALFDSGAGRNYIRREFKSGESVENIGYYYSEGIIFNPILADGSKVKGEKVRFKEIKIYDFSVNDPEFIIMDNLIEDVIIGVFFMQNSSISLDPPNEKIEIRNVK</sequence>
<dbReference type="EMBL" id="CCXY01000044">
    <property type="protein sequence ID" value="CEG11308.1"/>
    <property type="molecule type" value="Genomic_DNA"/>
</dbReference>
<proteinExistence type="predicted"/>
<name>A0A098E639_9ZZZZ</name>
<dbReference type="Gene3D" id="2.40.70.10">
    <property type="entry name" value="Acid Proteases"/>
    <property type="match status" value="1"/>
</dbReference>
<dbReference type="Pfam" id="PF13650">
    <property type="entry name" value="Asp_protease_2"/>
    <property type="match status" value="1"/>
</dbReference>
<protein>
    <recommendedName>
        <fullName evidence="2">Peptidase A2 domain-containing protein</fullName>
    </recommendedName>
</protein>
<gene>
    <name evidence="1" type="ORF">MSIBF_A1380009</name>
</gene>
<dbReference type="CDD" id="cd00303">
    <property type="entry name" value="retropepsin_like"/>
    <property type="match status" value="1"/>
</dbReference>
<accession>A0A098E639</accession>
<dbReference type="AlphaFoldDB" id="A0A098E639"/>
<evidence type="ECO:0008006" key="2">
    <source>
        <dbReference type="Google" id="ProtNLM"/>
    </source>
</evidence>